<feature type="transmembrane region" description="Helical" evidence="3">
    <location>
        <begin position="190"/>
        <end position="210"/>
    </location>
</feature>
<evidence type="ECO:0000256" key="1">
    <source>
        <dbReference type="ARBA" id="ARBA00012528"/>
    </source>
</evidence>
<name>A0A6S6WP95_9GAMM</name>
<dbReference type="InterPro" id="IPR050469">
    <property type="entry name" value="Diguanylate_Cyclase"/>
</dbReference>
<dbReference type="EC" id="2.7.7.65" evidence="1"/>
<sequence>MDIITIIVLTGLTNLTFALYSWQQVSNPESHAACKPFAQAQLIKAVSYFIFAASLYHALADMRLIANLLIFIGCWAEARAYIQLAGTKLRGRFWAIGIVTTCAVFTWMHYTSGDNLNNIMIVTSSVLLLLPIGTSAYALYQLYRQHPGSAFARVLLTVNSMMLLFCIVRAPVAATNPDFYITQRLFMNQAFMFATFIFALGNGIGFIGFLKERSDQKLRQRADVDYLTAIYNRQCFEKLTKEKLKSGASFSLYFLDIDKFKSVNDRFGHAAGDQALRCFGKLLRNKQEKHHGIVGRLGGEEFGLLLPQSTASSHQQILQTLRDNFAAETQTLIGEPLTFSLGYCTSNNAASLHELMHKADILLYAAKAELAK</sequence>
<dbReference type="Gene3D" id="3.30.70.270">
    <property type="match status" value="1"/>
</dbReference>
<proteinExistence type="predicted"/>
<dbReference type="InterPro" id="IPR043128">
    <property type="entry name" value="Rev_trsase/Diguanyl_cyclase"/>
</dbReference>
<accession>A0A6S6WP95</accession>
<keyword evidence="6" id="KW-1185">Reference proteome</keyword>
<feature type="transmembrane region" description="Helical" evidence="3">
    <location>
        <begin position="93"/>
        <end position="110"/>
    </location>
</feature>
<evidence type="ECO:0000313" key="5">
    <source>
        <dbReference type="EMBL" id="CAB0151369.1"/>
    </source>
</evidence>
<keyword evidence="5" id="KW-0808">Transferase</keyword>
<evidence type="ECO:0000313" key="6">
    <source>
        <dbReference type="Proteomes" id="UP000481517"/>
    </source>
</evidence>
<protein>
    <recommendedName>
        <fullName evidence="1">diguanylate cyclase</fullName>
        <ecNumber evidence="1">2.7.7.65</ecNumber>
    </recommendedName>
</protein>
<keyword evidence="5" id="KW-0548">Nucleotidyltransferase</keyword>
<dbReference type="Proteomes" id="UP000481517">
    <property type="component" value="Unassembled WGS sequence"/>
</dbReference>
<dbReference type="CDD" id="cd01949">
    <property type="entry name" value="GGDEF"/>
    <property type="match status" value="1"/>
</dbReference>
<feature type="transmembrane region" description="Helical" evidence="3">
    <location>
        <begin position="6"/>
        <end position="22"/>
    </location>
</feature>
<keyword evidence="3" id="KW-0472">Membrane</keyword>
<reference evidence="5 6" key="1">
    <citation type="submission" date="2020-02" db="EMBL/GenBank/DDBJ databases">
        <authorList>
            <person name="Rodrigo-Torres L."/>
            <person name="Arahal R. D."/>
            <person name="Lucena T."/>
        </authorList>
    </citation>
    <scope>NUCLEOTIDE SEQUENCE [LARGE SCALE GENOMIC DNA]</scope>
    <source>
        <strain evidence="5 6">CECT 9734</strain>
    </source>
</reference>
<dbReference type="SUPFAM" id="SSF55073">
    <property type="entry name" value="Nucleotide cyclase"/>
    <property type="match status" value="1"/>
</dbReference>
<feature type="transmembrane region" description="Helical" evidence="3">
    <location>
        <begin position="42"/>
        <end position="58"/>
    </location>
</feature>
<feature type="transmembrane region" description="Helical" evidence="3">
    <location>
        <begin position="151"/>
        <end position="170"/>
    </location>
</feature>
<dbReference type="SMART" id="SM00267">
    <property type="entry name" value="GGDEF"/>
    <property type="match status" value="1"/>
</dbReference>
<dbReference type="RefSeq" id="WP_173920740.1">
    <property type="nucleotide sequence ID" value="NZ_CADCXY010000004.1"/>
</dbReference>
<dbReference type="NCBIfam" id="TIGR00254">
    <property type="entry name" value="GGDEF"/>
    <property type="match status" value="1"/>
</dbReference>
<keyword evidence="3" id="KW-0812">Transmembrane</keyword>
<feature type="transmembrane region" description="Helical" evidence="3">
    <location>
        <begin position="116"/>
        <end position="139"/>
    </location>
</feature>
<dbReference type="Pfam" id="PF00990">
    <property type="entry name" value="GGDEF"/>
    <property type="match status" value="1"/>
</dbReference>
<keyword evidence="3" id="KW-1133">Transmembrane helix</keyword>
<comment type="catalytic activity">
    <reaction evidence="2">
        <text>2 GTP = 3',3'-c-di-GMP + 2 diphosphate</text>
        <dbReference type="Rhea" id="RHEA:24898"/>
        <dbReference type="ChEBI" id="CHEBI:33019"/>
        <dbReference type="ChEBI" id="CHEBI:37565"/>
        <dbReference type="ChEBI" id="CHEBI:58805"/>
        <dbReference type="EC" id="2.7.7.65"/>
    </reaction>
</comment>
<gene>
    <name evidence="5" type="primary">yegE</name>
    <name evidence="5" type="ORF">PSI9734_01758</name>
</gene>
<dbReference type="InterPro" id="IPR029787">
    <property type="entry name" value="Nucleotide_cyclase"/>
</dbReference>
<dbReference type="EMBL" id="CADCXY010000004">
    <property type="protein sequence ID" value="CAB0151369.1"/>
    <property type="molecule type" value="Genomic_DNA"/>
</dbReference>
<evidence type="ECO:0000256" key="2">
    <source>
        <dbReference type="ARBA" id="ARBA00034247"/>
    </source>
</evidence>
<dbReference type="PANTHER" id="PTHR45138">
    <property type="entry name" value="REGULATORY COMPONENTS OF SENSORY TRANSDUCTION SYSTEM"/>
    <property type="match status" value="1"/>
</dbReference>
<evidence type="ECO:0000259" key="4">
    <source>
        <dbReference type="PROSITE" id="PS50887"/>
    </source>
</evidence>
<evidence type="ECO:0000256" key="3">
    <source>
        <dbReference type="SAM" id="Phobius"/>
    </source>
</evidence>
<organism evidence="5 6">
    <name type="scientific">Pseudidiomarina piscicola</name>
    <dbReference type="NCBI Taxonomy" id="2614830"/>
    <lineage>
        <taxon>Bacteria</taxon>
        <taxon>Pseudomonadati</taxon>
        <taxon>Pseudomonadota</taxon>
        <taxon>Gammaproteobacteria</taxon>
        <taxon>Alteromonadales</taxon>
        <taxon>Idiomarinaceae</taxon>
        <taxon>Pseudidiomarina</taxon>
    </lineage>
</organism>
<feature type="domain" description="GGDEF" evidence="4">
    <location>
        <begin position="248"/>
        <end position="372"/>
    </location>
</feature>
<dbReference type="PANTHER" id="PTHR45138:SF9">
    <property type="entry name" value="DIGUANYLATE CYCLASE DGCM-RELATED"/>
    <property type="match status" value="1"/>
</dbReference>
<dbReference type="GO" id="GO:0052621">
    <property type="term" value="F:diguanylate cyclase activity"/>
    <property type="evidence" value="ECO:0007669"/>
    <property type="project" value="UniProtKB-EC"/>
</dbReference>
<dbReference type="PROSITE" id="PS50887">
    <property type="entry name" value="GGDEF"/>
    <property type="match status" value="1"/>
</dbReference>
<dbReference type="AlphaFoldDB" id="A0A6S6WP95"/>
<dbReference type="InterPro" id="IPR000160">
    <property type="entry name" value="GGDEF_dom"/>
</dbReference>